<accession>A0A1B0AYR8</accession>
<dbReference type="EnsemblMetazoa" id="GPPI013252-RA">
    <property type="protein sequence ID" value="GPPI013252-PA"/>
    <property type="gene ID" value="GPPI013252"/>
</dbReference>
<reference evidence="2" key="2">
    <citation type="submission" date="2020-05" db="UniProtKB">
        <authorList>
            <consortium name="EnsemblMetazoa"/>
        </authorList>
    </citation>
    <scope>IDENTIFICATION</scope>
    <source>
        <strain evidence="2">IAEA</strain>
    </source>
</reference>
<feature type="compositionally biased region" description="Low complexity" evidence="1">
    <location>
        <begin position="61"/>
        <end position="71"/>
    </location>
</feature>
<dbReference type="EMBL" id="JXJN01005925">
    <property type="status" value="NOT_ANNOTATED_CDS"/>
    <property type="molecule type" value="Genomic_DNA"/>
</dbReference>
<organism evidence="2 3">
    <name type="scientific">Glossina palpalis gambiensis</name>
    <dbReference type="NCBI Taxonomy" id="67801"/>
    <lineage>
        <taxon>Eukaryota</taxon>
        <taxon>Metazoa</taxon>
        <taxon>Ecdysozoa</taxon>
        <taxon>Arthropoda</taxon>
        <taxon>Hexapoda</taxon>
        <taxon>Insecta</taxon>
        <taxon>Pterygota</taxon>
        <taxon>Neoptera</taxon>
        <taxon>Endopterygota</taxon>
        <taxon>Diptera</taxon>
        <taxon>Brachycera</taxon>
        <taxon>Muscomorpha</taxon>
        <taxon>Hippoboscoidea</taxon>
        <taxon>Glossinidae</taxon>
        <taxon>Glossina</taxon>
    </lineage>
</organism>
<protein>
    <submittedName>
        <fullName evidence="2">Uncharacterized protein</fullName>
    </submittedName>
</protein>
<evidence type="ECO:0000313" key="2">
    <source>
        <dbReference type="EnsemblMetazoa" id="GPPI013252-PA"/>
    </source>
</evidence>
<reference evidence="3" key="1">
    <citation type="submission" date="2015-01" db="EMBL/GenBank/DDBJ databases">
        <authorList>
            <person name="Aksoy S."/>
            <person name="Warren W."/>
            <person name="Wilson R.K."/>
        </authorList>
    </citation>
    <scope>NUCLEOTIDE SEQUENCE [LARGE SCALE GENOMIC DNA]</scope>
    <source>
        <strain evidence="3">IAEA</strain>
    </source>
</reference>
<evidence type="ECO:0000256" key="1">
    <source>
        <dbReference type="SAM" id="MobiDB-lite"/>
    </source>
</evidence>
<keyword evidence="3" id="KW-1185">Reference proteome</keyword>
<sequence>MICSILPKLLRRRVGLQHLLRSVKLVSTFSFNKWVGVRSGSNRPAVNTLERFNLMMKDKSQSSSNVKNNSNPCPHPMNSSERWEVVRASPNNKNIYKNKIENETQTETKQQSNEKLEERNRISGRFTPMREVFPEDGDLDAEQTPAIIVKGSKGIACEHNLRKLKVDYHALRQSLGGPIMKPKITSGDKTPIPFCTKTAKYLGFRKFRRPTYNPRVNCPYPSFSEISYTHGKEKKSLRKLQ</sequence>
<feature type="region of interest" description="Disordered" evidence="1">
    <location>
        <begin position="58"/>
        <end position="81"/>
    </location>
</feature>
<proteinExistence type="predicted"/>
<feature type="region of interest" description="Disordered" evidence="1">
    <location>
        <begin position="98"/>
        <end position="117"/>
    </location>
</feature>
<dbReference type="VEuPathDB" id="VectorBase:GPPI013252"/>
<dbReference type="Proteomes" id="UP000092460">
    <property type="component" value="Unassembled WGS sequence"/>
</dbReference>
<name>A0A1B0AYR8_9MUSC</name>
<evidence type="ECO:0000313" key="3">
    <source>
        <dbReference type="Proteomes" id="UP000092460"/>
    </source>
</evidence>
<dbReference type="AlphaFoldDB" id="A0A1B0AYR8"/>